<protein>
    <submittedName>
        <fullName evidence="2">Uncharacterized protein</fullName>
    </submittedName>
</protein>
<keyword evidence="1" id="KW-0472">Membrane</keyword>
<reference evidence="2 3" key="1">
    <citation type="submission" date="2011-10" db="EMBL/GenBank/DDBJ databases">
        <title>Genome sequence of Gluconobacter morbifer G707, isolated from Drosophila gut.</title>
        <authorList>
            <person name="Lee W.-J."/>
            <person name="Kim E.-K."/>
        </authorList>
    </citation>
    <scope>NUCLEOTIDE SEQUENCE [LARGE SCALE GENOMIC DNA]</scope>
    <source>
        <strain evidence="2 3">G707</strain>
    </source>
</reference>
<accession>G6XGL6</accession>
<comment type="caution">
    <text evidence="2">The sequence shown here is derived from an EMBL/GenBank/DDBJ whole genome shotgun (WGS) entry which is preliminary data.</text>
</comment>
<name>G6XGL6_9PROT</name>
<dbReference type="RefSeq" id="WP_008850781.1">
    <property type="nucleotide sequence ID" value="NZ_AGQV01000001.1"/>
</dbReference>
<evidence type="ECO:0000256" key="1">
    <source>
        <dbReference type="SAM" id="Phobius"/>
    </source>
</evidence>
<dbReference type="AlphaFoldDB" id="G6XGL6"/>
<gene>
    <name evidence="2" type="ORF">GMO_06310</name>
</gene>
<evidence type="ECO:0000313" key="3">
    <source>
        <dbReference type="Proteomes" id="UP000004949"/>
    </source>
</evidence>
<sequence>MERNHKLLLAFCALVFIPVGIIWFVTWPLLHAWHFPEVTTGRVVAPVSAEITSDEARNINLWLQSHETAWGPSGERPPAPGNIILDMAGPQNQHVIISIWKHKHENSIVGIQTQQNGPYRMNSFTDAETQALQLSVIQAPHG</sequence>
<dbReference type="PATRIC" id="fig|1088869.3.peg.641"/>
<evidence type="ECO:0000313" key="2">
    <source>
        <dbReference type="EMBL" id="EHH69324.1"/>
    </source>
</evidence>
<organism evidence="2 3">
    <name type="scientific">Gluconobacter morbifer G707</name>
    <dbReference type="NCBI Taxonomy" id="1088869"/>
    <lineage>
        <taxon>Bacteria</taxon>
        <taxon>Pseudomonadati</taxon>
        <taxon>Pseudomonadota</taxon>
        <taxon>Alphaproteobacteria</taxon>
        <taxon>Acetobacterales</taxon>
        <taxon>Acetobacteraceae</taxon>
        <taxon>Gluconobacter</taxon>
    </lineage>
</organism>
<keyword evidence="1" id="KW-0812">Transmembrane</keyword>
<dbReference type="OrthoDB" id="7223136at2"/>
<dbReference type="EMBL" id="AGQV01000001">
    <property type="protein sequence ID" value="EHH69324.1"/>
    <property type="molecule type" value="Genomic_DNA"/>
</dbReference>
<keyword evidence="3" id="KW-1185">Reference proteome</keyword>
<proteinExistence type="predicted"/>
<keyword evidence="1" id="KW-1133">Transmembrane helix</keyword>
<dbReference type="Proteomes" id="UP000004949">
    <property type="component" value="Unassembled WGS sequence"/>
</dbReference>
<dbReference type="STRING" id="1088869.GMO_06310"/>
<feature type="transmembrane region" description="Helical" evidence="1">
    <location>
        <begin position="7"/>
        <end position="30"/>
    </location>
</feature>